<dbReference type="Proteomes" id="UP000059680">
    <property type="component" value="Chromosome 1"/>
</dbReference>
<reference evidence="1 2" key="3">
    <citation type="journal article" date="2013" name="Rice">
        <title>Improvement of the Oryza sativa Nipponbare reference genome using next generation sequence and optical map data.</title>
        <authorList>
            <person name="Kawahara Y."/>
            <person name="de la Bastide M."/>
            <person name="Hamilton J.P."/>
            <person name="Kanamori H."/>
            <person name="McCombie W.R."/>
            <person name="Ouyang S."/>
            <person name="Schwartz D.C."/>
            <person name="Tanaka T."/>
            <person name="Wu J."/>
            <person name="Zhou S."/>
            <person name="Childs K.L."/>
            <person name="Davidson R.M."/>
            <person name="Lin H."/>
            <person name="Quesada-Ocampo L."/>
            <person name="Vaillancourt B."/>
            <person name="Sakai H."/>
            <person name="Lee S.S."/>
            <person name="Kim J."/>
            <person name="Numa H."/>
            <person name="Itoh T."/>
            <person name="Buell C.R."/>
            <person name="Matsumoto T."/>
        </authorList>
    </citation>
    <scope>NUCLEOTIDE SEQUENCE [LARGE SCALE GENOMIC DNA]</scope>
    <source>
        <strain evidence="2">cv. Nipponbare</strain>
    </source>
</reference>
<dbReference type="PaxDb" id="39947-A0A0P0V0U3"/>
<organism evidence="1 2">
    <name type="scientific">Oryza sativa subsp. japonica</name>
    <name type="common">Rice</name>
    <dbReference type="NCBI Taxonomy" id="39947"/>
    <lineage>
        <taxon>Eukaryota</taxon>
        <taxon>Viridiplantae</taxon>
        <taxon>Streptophyta</taxon>
        <taxon>Embryophyta</taxon>
        <taxon>Tracheophyta</taxon>
        <taxon>Spermatophyta</taxon>
        <taxon>Magnoliopsida</taxon>
        <taxon>Liliopsida</taxon>
        <taxon>Poales</taxon>
        <taxon>Poaceae</taxon>
        <taxon>BOP clade</taxon>
        <taxon>Oryzoideae</taxon>
        <taxon>Oryzeae</taxon>
        <taxon>Oryzinae</taxon>
        <taxon>Oryza</taxon>
        <taxon>Oryza sativa</taxon>
    </lineage>
</organism>
<reference evidence="2" key="1">
    <citation type="journal article" date="2005" name="Nature">
        <title>The map-based sequence of the rice genome.</title>
        <authorList>
            <consortium name="International rice genome sequencing project (IRGSP)"/>
            <person name="Matsumoto T."/>
            <person name="Wu J."/>
            <person name="Kanamori H."/>
            <person name="Katayose Y."/>
            <person name="Fujisawa M."/>
            <person name="Namiki N."/>
            <person name="Mizuno H."/>
            <person name="Yamamoto K."/>
            <person name="Antonio B.A."/>
            <person name="Baba T."/>
            <person name="Sakata K."/>
            <person name="Nagamura Y."/>
            <person name="Aoki H."/>
            <person name="Arikawa K."/>
            <person name="Arita K."/>
            <person name="Bito T."/>
            <person name="Chiden Y."/>
            <person name="Fujitsuka N."/>
            <person name="Fukunaka R."/>
            <person name="Hamada M."/>
            <person name="Harada C."/>
            <person name="Hayashi A."/>
            <person name="Hijishita S."/>
            <person name="Honda M."/>
            <person name="Hosokawa S."/>
            <person name="Ichikawa Y."/>
            <person name="Idonuma A."/>
            <person name="Iijima M."/>
            <person name="Ikeda M."/>
            <person name="Ikeno M."/>
            <person name="Ito K."/>
            <person name="Ito S."/>
            <person name="Ito T."/>
            <person name="Ito Y."/>
            <person name="Ito Y."/>
            <person name="Iwabuchi A."/>
            <person name="Kamiya K."/>
            <person name="Karasawa W."/>
            <person name="Kurita K."/>
            <person name="Katagiri S."/>
            <person name="Kikuta A."/>
            <person name="Kobayashi H."/>
            <person name="Kobayashi N."/>
            <person name="Machita K."/>
            <person name="Maehara T."/>
            <person name="Masukawa M."/>
            <person name="Mizubayashi T."/>
            <person name="Mukai Y."/>
            <person name="Nagasaki H."/>
            <person name="Nagata Y."/>
            <person name="Naito S."/>
            <person name="Nakashima M."/>
            <person name="Nakama Y."/>
            <person name="Nakamichi Y."/>
            <person name="Nakamura M."/>
            <person name="Meguro A."/>
            <person name="Negishi M."/>
            <person name="Ohta I."/>
            <person name="Ohta T."/>
            <person name="Okamoto M."/>
            <person name="Ono N."/>
            <person name="Saji S."/>
            <person name="Sakaguchi M."/>
            <person name="Sakai K."/>
            <person name="Shibata M."/>
            <person name="Shimokawa T."/>
            <person name="Song J."/>
            <person name="Takazaki Y."/>
            <person name="Terasawa K."/>
            <person name="Tsugane M."/>
            <person name="Tsuji K."/>
            <person name="Ueda S."/>
            <person name="Waki K."/>
            <person name="Yamagata H."/>
            <person name="Yamamoto M."/>
            <person name="Yamamoto S."/>
            <person name="Yamane H."/>
            <person name="Yoshiki S."/>
            <person name="Yoshihara R."/>
            <person name="Yukawa K."/>
            <person name="Zhong H."/>
            <person name="Yano M."/>
            <person name="Yuan Q."/>
            <person name="Ouyang S."/>
            <person name="Liu J."/>
            <person name="Jones K.M."/>
            <person name="Gansberger K."/>
            <person name="Moffat K."/>
            <person name="Hill J."/>
            <person name="Bera J."/>
            <person name="Fadrosh D."/>
            <person name="Jin S."/>
            <person name="Johri S."/>
            <person name="Kim M."/>
            <person name="Overton L."/>
            <person name="Reardon M."/>
            <person name="Tsitrin T."/>
            <person name="Vuong H."/>
            <person name="Weaver B."/>
            <person name="Ciecko A."/>
            <person name="Tallon L."/>
            <person name="Jackson J."/>
            <person name="Pai G."/>
            <person name="Aken S.V."/>
            <person name="Utterback T."/>
            <person name="Reidmuller S."/>
            <person name="Feldblyum T."/>
            <person name="Hsiao J."/>
            <person name="Zismann V."/>
            <person name="Iobst S."/>
            <person name="de Vazeille A.R."/>
            <person name="Buell C.R."/>
            <person name="Ying K."/>
            <person name="Li Y."/>
            <person name="Lu T."/>
            <person name="Huang Y."/>
            <person name="Zhao Q."/>
            <person name="Feng Q."/>
            <person name="Zhang L."/>
            <person name="Zhu J."/>
            <person name="Weng Q."/>
            <person name="Mu J."/>
            <person name="Lu Y."/>
            <person name="Fan D."/>
            <person name="Liu Y."/>
            <person name="Guan J."/>
            <person name="Zhang Y."/>
            <person name="Yu S."/>
            <person name="Liu X."/>
            <person name="Zhang Y."/>
            <person name="Hong G."/>
            <person name="Han B."/>
            <person name="Choisne N."/>
            <person name="Demange N."/>
            <person name="Orjeda G."/>
            <person name="Samain S."/>
            <person name="Cattolico L."/>
            <person name="Pelletier E."/>
            <person name="Couloux A."/>
            <person name="Segurens B."/>
            <person name="Wincker P."/>
            <person name="D'Hont A."/>
            <person name="Scarpelli C."/>
            <person name="Weissenbach J."/>
            <person name="Salanoubat M."/>
            <person name="Quetier F."/>
            <person name="Yu Y."/>
            <person name="Kim H.R."/>
            <person name="Rambo T."/>
            <person name="Currie J."/>
            <person name="Collura K."/>
            <person name="Luo M."/>
            <person name="Yang T."/>
            <person name="Ammiraju J.S.S."/>
            <person name="Engler F."/>
            <person name="Soderlund C."/>
            <person name="Wing R.A."/>
            <person name="Palmer L.E."/>
            <person name="de la Bastide M."/>
            <person name="Spiegel L."/>
            <person name="Nascimento L."/>
            <person name="Zutavern T."/>
            <person name="O'Shaughnessy A."/>
            <person name="Dike S."/>
            <person name="Dedhia N."/>
            <person name="Preston R."/>
            <person name="Balija V."/>
            <person name="McCombie W.R."/>
            <person name="Chow T."/>
            <person name="Chen H."/>
            <person name="Chung M."/>
            <person name="Chen C."/>
            <person name="Shaw J."/>
            <person name="Wu H."/>
            <person name="Hsiao K."/>
            <person name="Chao Y."/>
            <person name="Chu M."/>
            <person name="Cheng C."/>
            <person name="Hour A."/>
            <person name="Lee P."/>
            <person name="Lin S."/>
            <person name="Lin Y."/>
            <person name="Liou J."/>
            <person name="Liu S."/>
            <person name="Hsing Y."/>
            <person name="Raghuvanshi S."/>
            <person name="Mohanty A."/>
            <person name="Bharti A.K."/>
            <person name="Gaur A."/>
            <person name="Gupta V."/>
            <person name="Kumar D."/>
            <person name="Ravi V."/>
            <person name="Vij S."/>
            <person name="Kapur A."/>
            <person name="Khurana P."/>
            <person name="Khurana P."/>
            <person name="Khurana J.P."/>
            <person name="Tyagi A.K."/>
            <person name="Gaikwad K."/>
            <person name="Singh A."/>
            <person name="Dalal V."/>
            <person name="Srivastava S."/>
            <person name="Dixit A."/>
            <person name="Pal A.K."/>
            <person name="Ghazi I.A."/>
            <person name="Yadav M."/>
            <person name="Pandit A."/>
            <person name="Bhargava A."/>
            <person name="Sureshbabu K."/>
            <person name="Batra K."/>
            <person name="Sharma T.R."/>
            <person name="Mohapatra T."/>
            <person name="Singh N.K."/>
            <person name="Messing J."/>
            <person name="Nelson A.B."/>
            <person name="Fuks G."/>
            <person name="Kavchok S."/>
            <person name="Keizer G."/>
            <person name="Linton E."/>
            <person name="Llaca V."/>
            <person name="Song R."/>
            <person name="Tanyolac B."/>
            <person name="Young S."/>
            <person name="Ho-Il K."/>
            <person name="Hahn J.H."/>
            <person name="Sangsakoo G."/>
            <person name="Vanavichit A."/>
            <person name="de Mattos Luiz.A.T."/>
            <person name="Zimmer P.D."/>
            <person name="Malone G."/>
            <person name="Dellagostin O."/>
            <person name="de Oliveira A.C."/>
            <person name="Bevan M."/>
            <person name="Bancroft I."/>
            <person name="Minx P."/>
            <person name="Cordum H."/>
            <person name="Wilson R."/>
            <person name="Cheng Z."/>
            <person name="Jin W."/>
            <person name="Jiang J."/>
            <person name="Leong S.A."/>
            <person name="Iwama H."/>
            <person name="Gojobori T."/>
            <person name="Itoh T."/>
            <person name="Niimura Y."/>
            <person name="Fujii Y."/>
            <person name="Habara T."/>
            <person name="Sakai H."/>
            <person name="Sato Y."/>
            <person name="Wilson G."/>
            <person name="Kumar K."/>
            <person name="McCouch S."/>
            <person name="Juretic N."/>
            <person name="Hoen D."/>
            <person name="Wright S."/>
            <person name="Bruskiewich R."/>
            <person name="Bureau T."/>
            <person name="Miyao A."/>
            <person name="Hirochika H."/>
            <person name="Nishikawa T."/>
            <person name="Kadowaki K."/>
            <person name="Sugiura M."/>
            <person name="Burr B."/>
            <person name="Sasaki T."/>
        </authorList>
    </citation>
    <scope>NUCLEOTIDE SEQUENCE [LARGE SCALE GENOMIC DNA]</scope>
    <source>
        <strain evidence="2">cv. Nipponbare</strain>
    </source>
</reference>
<name>A0A0P0V0U3_ORYSJ</name>
<sequence>MSELRTGGGLHGRHAVASGDIVDDLARLINDDAKERMPGLLPNKQQHLMLLARAVRVELGRHRAVCRACHAREWTV</sequence>
<dbReference type="AlphaFoldDB" id="A0A0P0V0U3"/>
<reference evidence="1 2" key="2">
    <citation type="journal article" date="2013" name="Plant Cell Physiol.">
        <title>Rice Annotation Project Database (RAP-DB): an integrative and interactive database for rice genomics.</title>
        <authorList>
            <person name="Sakai H."/>
            <person name="Lee S.S."/>
            <person name="Tanaka T."/>
            <person name="Numa H."/>
            <person name="Kim J."/>
            <person name="Kawahara Y."/>
            <person name="Wakimoto H."/>
            <person name="Yang C.C."/>
            <person name="Iwamoto M."/>
            <person name="Abe T."/>
            <person name="Yamada Y."/>
            <person name="Muto A."/>
            <person name="Inokuchi H."/>
            <person name="Ikemura T."/>
            <person name="Matsumoto T."/>
            <person name="Sasaki T."/>
            <person name="Itoh T."/>
        </authorList>
    </citation>
    <scope>NUCLEOTIDE SEQUENCE [LARGE SCALE GENOMIC DNA]</scope>
    <source>
        <strain evidence="2">cv. Nipponbare</strain>
    </source>
</reference>
<gene>
    <name evidence="1" type="ordered locus">Os01g0271901</name>
    <name evidence="1" type="ORF">OSNPB_010271901</name>
</gene>
<proteinExistence type="predicted"/>
<evidence type="ECO:0000313" key="2">
    <source>
        <dbReference type="Proteomes" id="UP000059680"/>
    </source>
</evidence>
<evidence type="ECO:0000313" key="1">
    <source>
        <dbReference type="EMBL" id="BAS71510.1"/>
    </source>
</evidence>
<accession>A0A0P0V0U3</accession>
<dbReference type="EMBL" id="AP014957">
    <property type="protein sequence ID" value="BAS71510.1"/>
    <property type="molecule type" value="Genomic_DNA"/>
</dbReference>
<protein>
    <submittedName>
        <fullName evidence="1">Os01g0271901 protein</fullName>
    </submittedName>
</protein>
<dbReference type="InParanoid" id="A0A0P0V0U3"/>
<keyword evidence="2" id="KW-1185">Reference proteome</keyword>